<gene>
    <name evidence="1" type="ORF">M408DRAFT_215660</name>
</gene>
<reference evidence="2" key="2">
    <citation type="submission" date="2015-01" db="EMBL/GenBank/DDBJ databases">
        <title>Evolutionary Origins and Diversification of the Mycorrhizal Mutualists.</title>
        <authorList>
            <consortium name="DOE Joint Genome Institute"/>
            <consortium name="Mycorrhizal Genomics Consortium"/>
            <person name="Kohler A."/>
            <person name="Kuo A."/>
            <person name="Nagy L.G."/>
            <person name="Floudas D."/>
            <person name="Copeland A."/>
            <person name="Barry K.W."/>
            <person name="Cichocki N."/>
            <person name="Veneault-Fourrey C."/>
            <person name="LaButti K."/>
            <person name="Lindquist E.A."/>
            <person name="Lipzen A."/>
            <person name="Lundell T."/>
            <person name="Morin E."/>
            <person name="Murat C."/>
            <person name="Riley R."/>
            <person name="Ohm R."/>
            <person name="Sun H."/>
            <person name="Tunlid A."/>
            <person name="Henrissat B."/>
            <person name="Grigoriev I.V."/>
            <person name="Hibbett D.S."/>
            <person name="Martin F."/>
        </authorList>
    </citation>
    <scope>NUCLEOTIDE SEQUENCE [LARGE SCALE GENOMIC DNA]</scope>
    <source>
        <strain evidence="2">MAFF 305830</strain>
    </source>
</reference>
<accession>A0A0C3B5W9</accession>
<organism evidence="1 2">
    <name type="scientific">Serendipita vermifera MAFF 305830</name>
    <dbReference type="NCBI Taxonomy" id="933852"/>
    <lineage>
        <taxon>Eukaryota</taxon>
        <taxon>Fungi</taxon>
        <taxon>Dikarya</taxon>
        <taxon>Basidiomycota</taxon>
        <taxon>Agaricomycotina</taxon>
        <taxon>Agaricomycetes</taxon>
        <taxon>Sebacinales</taxon>
        <taxon>Serendipitaceae</taxon>
        <taxon>Serendipita</taxon>
    </lineage>
</organism>
<proteinExistence type="predicted"/>
<keyword evidence="2" id="KW-1185">Reference proteome</keyword>
<protein>
    <submittedName>
        <fullName evidence="1">Uncharacterized protein</fullName>
    </submittedName>
</protein>
<evidence type="ECO:0000313" key="1">
    <source>
        <dbReference type="EMBL" id="KIM32230.1"/>
    </source>
</evidence>
<evidence type="ECO:0000313" key="2">
    <source>
        <dbReference type="Proteomes" id="UP000054097"/>
    </source>
</evidence>
<sequence>MLLSVTSIVAWMVKRTTSTGMIVKVRFPIVGLVGVIHYLERSRRTVSAPIPAARMSNWSANVGGLLFFDERPSELVDDETANKPFPSTTLRFRAAGASTTPFSLFAFLLGAVVDDLILDLLHICRPVFWWW</sequence>
<dbReference type="EMBL" id="KN824280">
    <property type="protein sequence ID" value="KIM32230.1"/>
    <property type="molecule type" value="Genomic_DNA"/>
</dbReference>
<dbReference type="HOGENOM" id="CLU_1928884_0_0_1"/>
<dbReference type="Proteomes" id="UP000054097">
    <property type="component" value="Unassembled WGS sequence"/>
</dbReference>
<name>A0A0C3B5W9_SERVB</name>
<dbReference type="AlphaFoldDB" id="A0A0C3B5W9"/>
<reference evidence="1 2" key="1">
    <citation type="submission" date="2014-04" db="EMBL/GenBank/DDBJ databases">
        <authorList>
            <consortium name="DOE Joint Genome Institute"/>
            <person name="Kuo A."/>
            <person name="Zuccaro A."/>
            <person name="Kohler A."/>
            <person name="Nagy L.G."/>
            <person name="Floudas D."/>
            <person name="Copeland A."/>
            <person name="Barry K.W."/>
            <person name="Cichocki N."/>
            <person name="Veneault-Fourrey C."/>
            <person name="LaButti K."/>
            <person name="Lindquist E.A."/>
            <person name="Lipzen A."/>
            <person name="Lundell T."/>
            <person name="Morin E."/>
            <person name="Murat C."/>
            <person name="Sun H."/>
            <person name="Tunlid A."/>
            <person name="Henrissat B."/>
            <person name="Grigoriev I.V."/>
            <person name="Hibbett D.S."/>
            <person name="Martin F."/>
            <person name="Nordberg H.P."/>
            <person name="Cantor M.N."/>
            <person name="Hua S.X."/>
        </authorList>
    </citation>
    <scope>NUCLEOTIDE SEQUENCE [LARGE SCALE GENOMIC DNA]</scope>
    <source>
        <strain evidence="1 2">MAFF 305830</strain>
    </source>
</reference>